<accession>A0A1F7ICU1</accession>
<dbReference type="InterPro" id="IPR045397">
    <property type="entry name" value="TumE-like"/>
</dbReference>
<protein>
    <submittedName>
        <fullName evidence="1">Uncharacterized protein</fullName>
    </submittedName>
</protein>
<gene>
    <name evidence="1" type="ORF">A3A74_02155</name>
</gene>
<dbReference type="AlphaFoldDB" id="A0A1F7ICU1"/>
<name>A0A1F7ICU1_9BACT</name>
<dbReference type="EMBL" id="MGAF01000022">
    <property type="protein sequence ID" value="OGK41175.1"/>
    <property type="molecule type" value="Genomic_DNA"/>
</dbReference>
<proteinExistence type="predicted"/>
<sequence>MDFTYQSAKIVTIAGYVIFRNRWILEFNEIIQQEGLEVKKVKYRYHIMDKDKQLILRYDNVPHFPKIKTHPHHKHFRDKVTESTGPGLLKVINEVETLLVKEKAKMY</sequence>
<comment type="caution">
    <text evidence="1">The sequence shown here is derived from an EMBL/GenBank/DDBJ whole genome shotgun (WGS) entry which is preliminary data.</text>
</comment>
<dbReference type="Proteomes" id="UP000179270">
    <property type="component" value="Unassembled WGS sequence"/>
</dbReference>
<dbReference type="STRING" id="1802055.A3A74_02155"/>
<evidence type="ECO:0000313" key="1">
    <source>
        <dbReference type="EMBL" id="OGK41175.1"/>
    </source>
</evidence>
<dbReference type="Pfam" id="PF20126">
    <property type="entry name" value="TumE"/>
    <property type="match status" value="1"/>
</dbReference>
<evidence type="ECO:0000313" key="2">
    <source>
        <dbReference type="Proteomes" id="UP000179270"/>
    </source>
</evidence>
<reference evidence="1 2" key="1">
    <citation type="journal article" date="2016" name="Nat. Commun.">
        <title>Thousands of microbial genomes shed light on interconnected biogeochemical processes in an aquifer system.</title>
        <authorList>
            <person name="Anantharaman K."/>
            <person name="Brown C.T."/>
            <person name="Hug L.A."/>
            <person name="Sharon I."/>
            <person name="Castelle C.J."/>
            <person name="Probst A.J."/>
            <person name="Thomas B.C."/>
            <person name="Singh A."/>
            <person name="Wilkins M.J."/>
            <person name="Karaoz U."/>
            <person name="Brodie E.L."/>
            <person name="Williams K.H."/>
            <person name="Hubbard S.S."/>
            <person name="Banfield J.F."/>
        </authorList>
    </citation>
    <scope>NUCLEOTIDE SEQUENCE [LARGE SCALE GENOMIC DNA]</scope>
</reference>
<organism evidence="1 2">
    <name type="scientific">Candidatus Roizmanbacteria bacterium RIFCSPLOWO2_01_FULL_35_13</name>
    <dbReference type="NCBI Taxonomy" id="1802055"/>
    <lineage>
        <taxon>Bacteria</taxon>
        <taxon>Candidatus Roizmaniibacteriota</taxon>
    </lineage>
</organism>